<keyword evidence="5" id="KW-0378">Hydrolase</keyword>
<keyword evidence="7 8" id="KW-0472">Membrane</keyword>
<keyword evidence="4 8" id="KW-0812">Transmembrane</keyword>
<dbReference type="Pfam" id="PF04647">
    <property type="entry name" value="AgrB"/>
    <property type="match status" value="1"/>
</dbReference>
<dbReference type="GO" id="GO:0016020">
    <property type="term" value="C:membrane"/>
    <property type="evidence" value="ECO:0007669"/>
    <property type="project" value="InterPro"/>
</dbReference>
<evidence type="ECO:0000313" key="9">
    <source>
        <dbReference type="EMBL" id="OBY10972.1"/>
    </source>
</evidence>
<dbReference type="InterPro" id="IPR006741">
    <property type="entry name" value="AgrB"/>
</dbReference>
<keyword evidence="3" id="KW-0645">Protease</keyword>
<reference evidence="9 10" key="1">
    <citation type="submission" date="2016-06" db="EMBL/GenBank/DDBJ databases">
        <authorList>
            <person name="Kjaerup R.B."/>
            <person name="Dalgaard T.S."/>
            <person name="Juul-Madsen H.R."/>
        </authorList>
    </citation>
    <scope>NUCLEOTIDE SEQUENCE [LARGE SCALE GENOMIC DNA]</scope>
    <source>
        <strain evidence="9 10">373-A1</strain>
    </source>
</reference>
<protein>
    <submittedName>
        <fullName evidence="9">Accessory regulator AgrB</fullName>
    </submittedName>
</protein>
<dbReference type="GO" id="GO:0009372">
    <property type="term" value="P:quorum sensing"/>
    <property type="evidence" value="ECO:0007669"/>
    <property type="project" value="UniProtKB-KW"/>
</dbReference>
<evidence type="ECO:0000256" key="6">
    <source>
        <dbReference type="ARBA" id="ARBA00022989"/>
    </source>
</evidence>
<proteinExistence type="predicted"/>
<evidence type="ECO:0000256" key="7">
    <source>
        <dbReference type="ARBA" id="ARBA00023136"/>
    </source>
</evidence>
<feature type="transmembrane region" description="Helical" evidence="8">
    <location>
        <begin position="165"/>
        <end position="182"/>
    </location>
</feature>
<name>A0A1B8RQ72_9CLOT</name>
<evidence type="ECO:0000256" key="3">
    <source>
        <dbReference type="ARBA" id="ARBA00022670"/>
    </source>
</evidence>
<dbReference type="GO" id="GO:0008233">
    <property type="term" value="F:peptidase activity"/>
    <property type="evidence" value="ECO:0007669"/>
    <property type="project" value="UniProtKB-KW"/>
</dbReference>
<evidence type="ECO:0000256" key="2">
    <source>
        <dbReference type="ARBA" id="ARBA00022654"/>
    </source>
</evidence>
<dbReference type="EMBL" id="MAPZ01000019">
    <property type="protein sequence ID" value="OBY10972.1"/>
    <property type="molecule type" value="Genomic_DNA"/>
</dbReference>
<dbReference type="Proteomes" id="UP000092714">
    <property type="component" value="Unassembled WGS sequence"/>
</dbReference>
<organism evidence="9 10">
    <name type="scientific">Clostridium paraputrificum</name>
    <dbReference type="NCBI Taxonomy" id="29363"/>
    <lineage>
        <taxon>Bacteria</taxon>
        <taxon>Bacillati</taxon>
        <taxon>Bacillota</taxon>
        <taxon>Clostridia</taxon>
        <taxon>Eubacteriales</taxon>
        <taxon>Clostridiaceae</taxon>
        <taxon>Clostridium</taxon>
    </lineage>
</organism>
<dbReference type="AlphaFoldDB" id="A0A1B8RQ72"/>
<comment type="caution">
    <text evidence="9">The sequence shown here is derived from an EMBL/GenBank/DDBJ whole genome shotgun (WGS) entry which is preliminary data.</text>
</comment>
<dbReference type="GO" id="GO:0006508">
    <property type="term" value="P:proteolysis"/>
    <property type="evidence" value="ECO:0007669"/>
    <property type="project" value="UniProtKB-KW"/>
</dbReference>
<feature type="transmembrane region" description="Helical" evidence="8">
    <location>
        <begin position="40"/>
        <end position="65"/>
    </location>
</feature>
<keyword evidence="10" id="KW-1185">Reference proteome</keyword>
<evidence type="ECO:0000256" key="5">
    <source>
        <dbReference type="ARBA" id="ARBA00022801"/>
    </source>
</evidence>
<evidence type="ECO:0000313" key="10">
    <source>
        <dbReference type="Proteomes" id="UP000092714"/>
    </source>
</evidence>
<keyword evidence="1" id="KW-1003">Cell membrane</keyword>
<evidence type="ECO:0000256" key="1">
    <source>
        <dbReference type="ARBA" id="ARBA00022475"/>
    </source>
</evidence>
<gene>
    <name evidence="9" type="ORF">CP373A1_10340</name>
</gene>
<accession>A0A1B8RQ72</accession>
<dbReference type="eggNOG" id="COG4512">
    <property type="taxonomic scope" value="Bacteria"/>
</dbReference>
<sequence length="183" mass="21321">MEKITKSIICYISKDNSFITDQLEEIEYNLKVFLYEITKIVFEIILFYIIGYGKEAITIIFVMVITKPFIGGYHEDSQIKCFIATLIIELLIIILAINNELDLTSKLVLGGINIFCVYHRAPVINDKMPMKKKENIRRNRRIGVFNVLILTLLTLIFFSARVSSIIMWTITIQIMLMFNKRIN</sequence>
<feature type="transmembrane region" description="Helical" evidence="8">
    <location>
        <begin position="142"/>
        <end position="159"/>
    </location>
</feature>
<evidence type="ECO:0000256" key="8">
    <source>
        <dbReference type="SAM" id="Phobius"/>
    </source>
</evidence>
<keyword evidence="2" id="KW-0673">Quorum sensing</keyword>
<feature type="transmembrane region" description="Helical" evidence="8">
    <location>
        <begin position="77"/>
        <end position="97"/>
    </location>
</feature>
<dbReference type="SMART" id="SM00793">
    <property type="entry name" value="AgrB"/>
    <property type="match status" value="1"/>
</dbReference>
<keyword evidence="6 8" id="KW-1133">Transmembrane helix</keyword>
<evidence type="ECO:0000256" key="4">
    <source>
        <dbReference type="ARBA" id="ARBA00022692"/>
    </source>
</evidence>